<dbReference type="CDD" id="cd07187">
    <property type="entry name" value="YvcK_like"/>
    <property type="match status" value="1"/>
</dbReference>
<keyword evidence="3" id="KW-1133">Transmembrane helix</keyword>
<evidence type="ECO:0000313" key="5">
    <source>
        <dbReference type="Proteomes" id="UP000007030"/>
    </source>
</evidence>
<evidence type="ECO:0000313" key="4">
    <source>
        <dbReference type="EMBL" id="AEB10842.1"/>
    </source>
</evidence>
<comment type="subcellular location">
    <subcellularLocation>
        <location evidence="2">Cytoplasm</location>
    </subcellularLocation>
</comment>
<dbReference type="RefSeq" id="WP_013702897.1">
    <property type="nucleotide sequence ID" value="NC_015387.1"/>
</dbReference>
<organism evidence="4 5">
    <name type="scientific">Marinithermus hydrothermalis (strain DSM 14884 / JCM 11576 / T1)</name>
    <dbReference type="NCBI Taxonomy" id="869210"/>
    <lineage>
        <taxon>Bacteria</taxon>
        <taxon>Thermotogati</taxon>
        <taxon>Deinococcota</taxon>
        <taxon>Deinococci</taxon>
        <taxon>Thermales</taxon>
        <taxon>Thermaceae</taxon>
        <taxon>Marinithermus</taxon>
    </lineage>
</organism>
<evidence type="ECO:0000256" key="3">
    <source>
        <dbReference type="SAM" id="Phobius"/>
    </source>
</evidence>
<dbReference type="GO" id="GO:0008360">
    <property type="term" value="P:regulation of cell shape"/>
    <property type="evidence" value="ECO:0007669"/>
    <property type="project" value="UniProtKB-UniRule"/>
</dbReference>
<keyword evidence="3" id="KW-0812">Transmembrane</keyword>
<comment type="function">
    <text evidence="2">Required for morphogenesis under gluconeogenic growth conditions.</text>
</comment>
<sequence length="406" mass="44252">MRVKRYAFVAFLGMLLMFLGVAQLSWQGPVLDWMIELARWAVLLNLPLWASGLLLFTLGFGVFVIGIRTMNRSMLSALTDPDQVPEVVYVRRKLEAGPHIVALGGGTGLSRVLKGLKQHTTHLTAVVAVTDDGGSTGRLRRSFGVPAVGDLVDCLAALSDAERLPTLMQYRFRRGGELAGHTFGNLFLVSLYELTGDFAEALREANRALALRGAVYPSTPEPARLVAEFMDGRVETGETRLREVGRPVRRVGLEPAEVPAMPEVVAALRQARLIVLGPGSLYTSVIPSFLTPEVSRTVREAKGRLVYLVNIMTECGETDGMDAYAHYKAVAEHLGRRPDVVLVNTAPIPDPVLARYRAEGQEPVAFDPRPFEADGVRVIAGDFLEAGPLAQHDPEKVVRALIGLAR</sequence>
<dbReference type="PANTHER" id="PTHR30135">
    <property type="entry name" value="UNCHARACTERIZED PROTEIN YVCK-RELATED"/>
    <property type="match status" value="1"/>
</dbReference>
<evidence type="ECO:0000256" key="2">
    <source>
        <dbReference type="HAMAP-Rule" id="MF_00973"/>
    </source>
</evidence>
<dbReference type="AlphaFoldDB" id="F2NKS9"/>
<dbReference type="Pfam" id="PF01933">
    <property type="entry name" value="CofD"/>
    <property type="match status" value="1"/>
</dbReference>
<keyword evidence="5" id="KW-1185">Reference proteome</keyword>
<dbReference type="Proteomes" id="UP000007030">
    <property type="component" value="Chromosome"/>
</dbReference>
<dbReference type="GO" id="GO:0043743">
    <property type="term" value="F:LPPG:FO 2-phospho-L-lactate transferase activity"/>
    <property type="evidence" value="ECO:0007669"/>
    <property type="project" value="InterPro"/>
</dbReference>
<evidence type="ECO:0000256" key="1">
    <source>
        <dbReference type="ARBA" id="ARBA00022490"/>
    </source>
</evidence>
<dbReference type="HAMAP" id="MF_00973">
    <property type="entry name" value="Gluconeogen_factor"/>
    <property type="match status" value="1"/>
</dbReference>
<dbReference type="STRING" id="869210.Marky_0079"/>
<dbReference type="NCBIfam" id="TIGR01826">
    <property type="entry name" value="CofD_related"/>
    <property type="match status" value="1"/>
</dbReference>
<dbReference type="eggNOG" id="COG0391">
    <property type="taxonomic scope" value="Bacteria"/>
</dbReference>
<feature type="transmembrane region" description="Helical" evidence="3">
    <location>
        <begin position="48"/>
        <end position="67"/>
    </location>
</feature>
<dbReference type="InterPro" id="IPR038136">
    <property type="entry name" value="CofD-like_dom_sf"/>
</dbReference>
<gene>
    <name evidence="4" type="ordered locus">Marky_0079</name>
</gene>
<accession>F2NKS9</accession>
<keyword evidence="1 2" id="KW-0963">Cytoplasm</keyword>
<dbReference type="InterPro" id="IPR002882">
    <property type="entry name" value="CofD"/>
</dbReference>
<dbReference type="PANTHER" id="PTHR30135:SF3">
    <property type="entry name" value="GLUCONEOGENESIS FACTOR-RELATED"/>
    <property type="match status" value="1"/>
</dbReference>
<dbReference type="SUPFAM" id="SSF142338">
    <property type="entry name" value="CofD-like"/>
    <property type="match status" value="1"/>
</dbReference>
<dbReference type="KEGG" id="mhd:Marky_0079"/>
<reference evidence="4 5" key="1">
    <citation type="journal article" date="2012" name="Stand. Genomic Sci.">
        <title>Complete genome sequence of the aerobic, heterotroph Marinithermus hydrothermalis type strain (T1(T)) from a deep-sea hydrothermal vent chimney.</title>
        <authorList>
            <person name="Copeland A."/>
            <person name="Gu W."/>
            <person name="Yasawong M."/>
            <person name="Lapidus A."/>
            <person name="Lucas S."/>
            <person name="Deshpande S."/>
            <person name="Pagani I."/>
            <person name="Tapia R."/>
            <person name="Cheng J.F."/>
            <person name="Goodwin L.A."/>
            <person name="Pitluck S."/>
            <person name="Liolios K."/>
            <person name="Ivanova N."/>
            <person name="Mavromatis K."/>
            <person name="Mikhailova N."/>
            <person name="Pati A."/>
            <person name="Chen A."/>
            <person name="Palaniappan K."/>
            <person name="Land M."/>
            <person name="Pan C."/>
            <person name="Brambilla E.M."/>
            <person name="Rohde M."/>
            <person name="Tindall B.J."/>
            <person name="Sikorski J."/>
            <person name="Goker M."/>
            <person name="Detter J.C."/>
            <person name="Bristow J."/>
            <person name="Eisen J.A."/>
            <person name="Markowitz V."/>
            <person name="Hugenholtz P."/>
            <person name="Kyrpides N.C."/>
            <person name="Klenk H.P."/>
            <person name="Woyke T."/>
        </authorList>
    </citation>
    <scope>NUCLEOTIDE SEQUENCE [LARGE SCALE GENOMIC DNA]</scope>
    <source>
        <strain evidence="5">DSM 14884 / JCM 11576 / T1</strain>
    </source>
</reference>
<keyword evidence="3" id="KW-0472">Membrane</keyword>
<dbReference type="HOGENOM" id="CLU_044041_0_0_0"/>
<dbReference type="InterPro" id="IPR010119">
    <property type="entry name" value="Gluconeogen_factor"/>
</dbReference>
<comment type="similarity">
    <text evidence="2">Belongs to the gluconeogenesis factor family.</text>
</comment>
<dbReference type="Gene3D" id="3.40.50.10680">
    <property type="entry name" value="CofD-like domains"/>
    <property type="match status" value="1"/>
</dbReference>
<protein>
    <recommendedName>
        <fullName evidence="2">Putative gluconeogenesis factor</fullName>
    </recommendedName>
</protein>
<dbReference type="EMBL" id="CP002630">
    <property type="protein sequence ID" value="AEB10842.1"/>
    <property type="molecule type" value="Genomic_DNA"/>
</dbReference>
<dbReference type="GO" id="GO:0005737">
    <property type="term" value="C:cytoplasm"/>
    <property type="evidence" value="ECO:0007669"/>
    <property type="project" value="UniProtKB-SubCell"/>
</dbReference>
<name>F2NKS9_MARHT</name>
<proteinExistence type="inferred from homology"/>